<dbReference type="SMART" id="SM00462">
    <property type="entry name" value="PTB"/>
    <property type="match status" value="1"/>
</dbReference>
<evidence type="ECO:0000256" key="5">
    <source>
        <dbReference type="ARBA" id="ARBA00022982"/>
    </source>
</evidence>
<dbReference type="InParanoid" id="A0A674DNR8"/>
<dbReference type="InterPro" id="IPR022164">
    <property type="entry name" value="Kinesin-like"/>
</dbReference>
<dbReference type="Gene3D" id="2.30.29.30">
    <property type="entry name" value="Pleckstrin-homology domain (PH domain)/Phosphotyrosine-binding domain (PTB)"/>
    <property type="match status" value="1"/>
</dbReference>
<protein>
    <submittedName>
        <fullName evidence="13">Rab GTPase-activating protein 1-like</fullName>
    </submittedName>
</protein>
<dbReference type="Gene3D" id="1.10.8.270">
    <property type="entry name" value="putative rabgap domain of human tbc1 domain family member 14 like domains"/>
    <property type="match status" value="1"/>
</dbReference>
<dbReference type="SUPFAM" id="SSF47923">
    <property type="entry name" value="Ypt/Rab-GAP domain of gyp1p"/>
    <property type="match status" value="2"/>
</dbReference>
<sequence length="1293" mass="143289">MDNTSLGKVSGSTESVATVTSEEFVLVQPSTGGSPSGSEGKPRLKMSCNGKEQLERAMEELLDDHVVMEDRSGGAGEEGTETFRDPLNSTAPDPQTRPQGLVLYSTPAEVSVCPAAGSPPVQEEDSVQFSKLSYLGCTWVKAPRSEPEAQRAMTTLRAESAIPIPVTLHVPNVPGGCVRIVDQASGTEIASFPIYKVLFCARGREGSIESDCFSFTESYRSSEDFQVHVFSCHIKEAVSRILYSFSTAFRRSSKPNPDERDSALPLSPDSDLFTFNVSLEVKEDDSKGNYSPVPKDREKFFFKLRQGFQKKVVVMVQQMSNKELGIERCFGMLLSPGQKVRNSDMHLLDMESMGKSSDGKSYVITGTWNPNMAAFQVLNEDTPKDKQVYMTVAVDLVVTEVLEPVRFLLETLVRVYPANERFWYFSRKAFSETFYLKLKQGGEQDGQGDSMLEVVSLQRETERNNWGHVEEEEPEEDSDCEISSGTGDVSKDCPEKILESWGAILNRWHGNLSVRPKGLTALVKPGVPEALRAEVWQLLSGCQSDQALLEKYRILITKVSTVRPAEKEEGELQMFSSSAGDSAQDGVITRDIHRTFPAHDYFKDTDGDGQDSLYKICKAYSVYDEEIGYCQGQSFLAAVLLLHMPEEQAFCVLGRIMYEYGLRELYKNNFEDLHCKFYQLERLLQEQLPELWSHFQDLNLEAHMYASQWFLTLFTAKFPLCMVFHITDLLLCEVRSQKAPTLLLRLILTLLLIPTLFLTLALFLSPTLVLTLALFLTPTLVLTIVLFLTPTLVLTLVLFLTPTLVLTIVLFLTPTLVLTLVLFLTPTLVLTIVLFLTPTLVLTIVLFLTPTLVLTLVLFLTSTLVLTLVPFLTPTLVLTLVLFLSPTLVLTLVLFLTPTLVLTLVPFLTSTLVLTLVPFLTPTLVLTLVPFLTPTLVLTLVLFLTPTLVLTIVLFLTPTLVLTLVLFLTPTLVLTIVLFLTPTLVLTIVLFLTPTLVLTLVLFLTSTLVLTLVPFLTPTLVLTLVLFLSPTLVLTLVLFLTPTLVLTLVPFLTSTLVLTLVPFLTPTLVLTLVPFLTPTLVLTLVLFLTPTLVLTLVLFLTPTLALTLVLFLTSTLVLTLVLFLTPTLVLTLVLFLTPTLVLTIVLFLTPTLVLTIVLFLTPTLVLTLVLFLTPTLVLTLVLFLTSTLVLTLVPFLTPTLVLTLVLFLSPTLVLTLVLFLTPTLVLTLVLFLTPTLVLTLVLFLSPTLALTIVLFLTPTLVLTIVLFLTPTLVLTIVLFLTSTQNMTNLLLVH</sequence>
<feature type="transmembrane region" description="Helical" evidence="9">
    <location>
        <begin position="1079"/>
        <end position="1101"/>
    </location>
</feature>
<feature type="transmembrane region" description="Helical" evidence="9">
    <location>
        <begin position="962"/>
        <end position="981"/>
    </location>
</feature>
<reference evidence="13" key="1">
    <citation type="submission" date="2025-08" db="UniProtKB">
        <authorList>
            <consortium name="Ensembl"/>
        </authorList>
    </citation>
    <scope>IDENTIFICATION</scope>
</reference>
<comment type="subcellular location">
    <subcellularLocation>
        <location evidence="1">Membrane</location>
        <topology evidence="1">Multi-pass membrane protein</topology>
    </subcellularLocation>
</comment>
<feature type="transmembrane region" description="Helical" evidence="9">
    <location>
        <begin position="988"/>
        <end position="1013"/>
    </location>
</feature>
<keyword evidence="14" id="KW-1185">Reference proteome</keyword>
<dbReference type="PANTHER" id="PTHR47219:SF7">
    <property type="entry name" value="RAB GTPASE-ACTIVATING PROTEIN 1-LIKE"/>
    <property type="match status" value="1"/>
</dbReference>
<dbReference type="FunFam" id="1.10.8.270:FF:000001">
    <property type="entry name" value="TBC1 domain family member 1"/>
    <property type="match status" value="1"/>
</dbReference>
<feature type="transmembrane region" description="Helical" evidence="9">
    <location>
        <begin position="1168"/>
        <end position="1193"/>
    </location>
</feature>
<keyword evidence="2" id="KW-0813">Transport</keyword>
<feature type="transmembrane region" description="Helical" evidence="9">
    <location>
        <begin position="1019"/>
        <end position="1041"/>
    </location>
</feature>
<dbReference type="InterPro" id="IPR005798">
    <property type="entry name" value="Cyt_b/b6_C"/>
</dbReference>
<keyword evidence="5" id="KW-0249">Electron transport</keyword>
<reference evidence="13" key="2">
    <citation type="submission" date="2025-09" db="UniProtKB">
        <authorList>
            <consortium name="Ensembl"/>
        </authorList>
    </citation>
    <scope>IDENTIFICATION</scope>
</reference>
<feature type="transmembrane region" description="Helical" evidence="9">
    <location>
        <begin position="1108"/>
        <end position="1134"/>
    </location>
</feature>
<feature type="transmembrane region" description="Helical" evidence="9">
    <location>
        <begin position="1199"/>
        <end position="1221"/>
    </location>
</feature>
<dbReference type="InterPro" id="IPR050302">
    <property type="entry name" value="Rab_GAP_TBC_domain"/>
</dbReference>
<gene>
    <name evidence="13" type="primary">LOC115151605</name>
</gene>
<evidence type="ECO:0000256" key="7">
    <source>
        <dbReference type="ARBA" id="ARBA00023136"/>
    </source>
</evidence>
<evidence type="ECO:0000256" key="4">
    <source>
        <dbReference type="ARBA" id="ARBA00022692"/>
    </source>
</evidence>
<dbReference type="Gene3D" id="1.10.10.750">
    <property type="entry name" value="Ypt/Rab-GAP domain of gyp1p, domain 1"/>
    <property type="match status" value="1"/>
</dbReference>
<feature type="region of interest" description="Disordered" evidence="8">
    <location>
        <begin position="70"/>
        <end position="97"/>
    </location>
</feature>
<dbReference type="Proteomes" id="UP000472277">
    <property type="component" value="Chromosome 17"/>
</dbReference>
<dbReference type="GO" id="GO:0031267">
    <property type="term" value="F:small GTPase binding"/>
    <property type="evidence" value="ECO:0007669"/>
    <property type="project" value="TreeGrafter"/>
</dbReference>
<dbReference type="Gene3D" id="1.10.472.80">
    <property type="entry name" value="Ypt/Rab-GAP domain of gyp1p, domain 3"/>
    <property type="match status" value="1"/>
</dbReference>
<evidence type="ECO:0000256" key="6">
    <source>
        <dbReference type="ARBA" id="ARBA00022989"/>
    </source>
</evidence>
<keyword evidence="3" id="KW-0343">GTPase activation</keyword>
<dbReference type="InterPro" id="IPR035969">
    <property type="entry name" value="Rab-GAP_TBC_sf"/>
</dbReference>
<dbReference type="SUPFAM" id="SSF50729">
    <property type="entry name" value="PH domain-like"/>
    <property type="match status" value="1"/>
</dbReference>
<accession>A0A674DNR8</accession>
<evidence type="ECO:0000259" key="12">
    <source>
        <dbReference type="PROSITE" id="PS51003"/>
    </source>
</evidence>
<keyword evidence="6 9" id="KW-1133">Transmembrane helix</keyword>
<feature type="domain" description="PID" evidence="10">
    <location>
        <begin position="134"/>
        <end position="249"/>
    </location>
</feature>
<feature type="transmembrane region" description="Helical" evidence="9">
    <location>
        <begin position="876"/>
        <end position="901"/>
    </location>
</feature>
<feature type="compositionally biased region" description="Polar residues" evidence="8">
    <location>
        <begin position="87"/>
        <end position="97"/>
    </location>
</feature>
<feature type="compositionally biased region" description="Acidic residues" evidence="8">
    <location>
        <begin position="470"/>
        <end position="480"/>
    </location>
</feature>
<dbReference type="GO" id="GO:0009055">
    <property type="term" value="F:electron transfer activity"/>
    <property type="evidence" value="ECO:0007669"/>
    <property type="project" value="InterPro"/>
</dbReference>
<feature type="region of interest" description="Disordered" evidence="8">
    <location>
        <begin position="1"/>
        <end position="45"/>
    </location>
</feature>
<dbReference type="GO" id="GO:0005096">
    <property type="term" value="F:GTPase activator activity"/>
    <property type="evidence" value="ECO:0007669"/>
    <property type="project" value="UniProtKB-KW"/>
</dbReference>
<feature type="transmembrane region" description="Helical" evidence="9">
    <location>
        <begin position="907"/>
        <end position="929"/>
    </location>
</feature>
<feature type="transmembrane region" description="Helical" evidence="9">
    <location>
        <begin position="936"/>
        <end position="956"/>
    </location>
</feature>
<feature type="compositionally biased region" description="Low complexity" evidence="8">
    <location>
        <begin position="29"/>
        <end position="39"/>
    </location>
</feature>
<dbReference type="PROSITE" id="PS50086">
    <property type="entry name" value="TBC_RABGAP"/>
    <property type="match status" value="1"/>
</dbReference>
<evidence type="ECO:0000256" key="1">
    <source>
        <dbReference type="ARBA" id="ARBA00004141"/>
    </source>
</evidence>
<organism evidence="13 14">
    <name type="scientific">Salmo trutta</name>
    <name type="common">Brown trout</name>
    <dbReference type="NCBI Taxonomy" id="8032"/>
    <lineage>
        <taxon>Eukaryota</taxon>
        <taxon>Metazoa</taxon>
        <taxon>Chordata</taxon>
        <taxon>Craniata</taxon>
        <taxon>Vertebrata</taxon>
        <taxon>Euteleostomi</taxon>
        <taxon>Actinopterygii</taxon>
        <taxon>Neopterygii</taxon>
        <taxon>Teleostei</taxon>
        <taxon>Protacanthopterygii</taxon>
        <taxon>Salmoniformes</taxon>
        <taxon>Salmonidae</taxon>
        <taxon>Salmoninae</taxon>
        <taxon>Salmo</taxon>
    </lineage>
</organism>
<feature type="transmembrane region" description="Helical" evidence="9">
    <location>
        <begin position="709"/>
        <end position="731"/>
    </location>
</feature>
<feature type="transmembrane region" description="Helical" evidence="9">
    <location>
        <begin position="1260"/>
        <end position="1280"/>
    </location>
</feature>
<feature type="transmembrane region" description="Helical" evidence="9">
    <location>
        <begin position="770"/>
        <end position="801"/>
    </location>
</feature>
<dbReference type="GO" id="GO:0016020">
    <property type="term" value="C:membrane"/>
    <property type="evidence" value="ECO:0007669"/>
    <property type="project" value="UniProtKB-SubCell"/>
</dbReference>
<evidence type="ECO:0000256" key="2">
    <source>
        <dbReference type="ARBA" id="ARBA00022448"/>
    </source>
</evidence>
<keyword evidence="4 9" id="KW-0812">Transmembrane</keyword>
<dbReference type="InterPro" id="IPR000195">
    <property type="entry name" value="Rab-GAP-TBC_dom"/>
</dbReference>
<evidence type="ECO:0000313" key="13">
    <source>
        <dbReference type="Ensembl" id="ENSSTUP00000097174.1"/>
    </source>
</evidence>
<dbReference type="CDD" id="cd01211">
    <property type="entry name" value="PTB_Rab6GAP"/>
    <property type="match status" value="1"/>
</dbReference>
<evidence type="ECO:0000313" key="14">
    <source>
        <dbReference type="Proteomes" id="UP000472277"/>
    </source>
</evidence>
<feature type="compositionally biased region" description="Polar residues" evidence="8">
    <location>
        <begin position="1"/>
        <end position="21"/>
    </location>
</feature>
<dbReference type="Pfam" id="PF00566">
    <property type="entry name" value="RabGAP-TBC"/>
    <property type="match status" value="1"/>
</dbReference>
<dbReference type="GO" id="GO:0016491">
    <property type="term" value="F:oxidoreductase activity"/>
    <property type="evidence" value="ECO:0007669"/>
    <property type="project" value="UniProtKB-UniRule"/>
</dbReference>
<dbReference type="Pfam" id="PF12473">
    <property type="entry name" value="DUF3694"/>
    <property type="match status" value="1"/>
</dbReference>
<feature type="transmembrane region" description="Helical" evidence="9">
    <location>
        <begin position="842"/>
        <end position="869"/>
    </location>
</feature>
<keyword evidence="7 9" id="KW-0472">Membrane</keyword>
<dbReference type="SMART" id="SM00164">
    <property type="entry name" value="TBC"/>
    <property type="match status" value="1"/>
</dbReference>
<feature type="transmembrane region" description="Helical" evidence="9">
    <location>
        <begin position="1228"/>
        <end position="1254"/>
    </location>
</feature>
<feature type="transmembrane region" description="Helical" evidence="9">
    <location>
        <begin position="1048"/>
        <end position="1073"/>
    </location>
</feature>
<dbReference type="GeneTree" id="ENSGT00940000154611"/>
<dbReference type="InterPro" id="IPR006020">
    <property type="entry name" value="PTB/PI_dom"/>
</dbReference>
<feature type="domain" description="Rab-GAP TBC" evidence="11">
    <location>
        <begin position="526"/>
        <end position="734"/>
    </location>
</feature>
<feature type="transmembrane region" description="Helical" evidence="9">
    <location>
        <begin position="808"/>
        <end position="836"/>
    </location>
</feature>
<feature type="domain" description="Cytochrome b/b6 C-terminal region profile" evidence="12">
    <location>
        <begin position="957"/>
        <end position="1139"/>
    </location>
</feature>
<dbReference type="PANTHER" id="PTHR47219">
    <property type="entry name" value="RAB GTPASE-ACTIVATING PROTEIN 1-LIKE"/>
    <property type="match status" value="1"/>
</dbReference>
<dbReference type="InterPro" id="IPR011993">
    <property type="entry name" value="PH-like_dom_sf"/>
</dbReference>
<dbReference type="PROSITE" id="PS51003">
    <property type="entry name" value="CYTB_CTER"/>
    <property type="match status" value="1"/>
</dbReference>
<evidence type="ECO:0000256" key="3">
    <source>
        <dbReference type="ARBA" id="ARBA00022468"/>
    </source>
</evidence>
<dbReference type="FunFam" id="1.10.10.750:FF:000004">
    <property type="entry name" value="Putative rab gtpase-activating protein 1"/>
    <property type="match status" value="1"/>
</dbReference>
<evidence type="ECO:0000259" key="11">
    <source>
        <dbReference type="PROSITE" id="PS50086"/>
    </source>
</evidence>
<proteinExistence type="predicted"/>
<name>A0A674DNR8_SALTR</name>
<dbReference type="PROSITE" id="PS01179">
    <property type="entry name" value="PID"/>
    <property type="match status" value="1"/>
</dbReference>
<feature type="transmembrane region" description="Helical" evidence="9">
    <location>
        <begin position="743"/>
        <end position="764"/>
    </location>
</feature>
<evidence type="ECO:0000259" key="10">
    <source>
        <dbReference type="PROSITE" id="PS01179"/>
    </source>
</evidence>
<feature type="transmembrane region" description="Helical" evidence="9">
    <location>
        <begin position="1140"/>
        <end position="1161"/>
    </location>
</feature>
<evidence type="ECO:0000256" key="8">
    <source>
        <dbReference type="SAM" id="MobiDB-lite"/>
    </source>
</evidence>
<evidence type="ECO:0000256" key="9">
    <source>
        <dbReference type="SAM" id="Phobius"/>
    </source>
</evidence>
<dbReference type="GO" id="GO:0022900">
    <property type="term" value="P:electron transport chain"/>
    <property type="evidence" value="ECO:0007669"/>
    <property type="project" value="UniProtKB-UniRule"/>
</dbReference>
<feature type="region of interest" description="Disordered" evidence="8">
    <location>
        <begin position="463"/>
        <end position="488"/>
    </location>
</feature>
<dbReference type="Ensembl" id="ENSSTUT00000104362.1">
    <property type="protein sequence ID" value="ENSSTUP00000097174.1"/>
    <property type="gene ID" value="ENSSTUG00000040956.1"/>
</dbReference>